<evidence type="ECO:0000313" key="8">
    <source>
        <dbReference type="EMBL" id="MEQ2232948.1"/>
    </source>
</evidence>
<dbReference type="Proteomes" id="UP001482620">
    <property type="component" value="Unassembled WGS sequence"/>
</dbReference>
<dbReference type="InterPro" id="IPR001128">
    <property type="entry name" value="Cyt_P450"/>
</dbReference>
<keyword evidence="3" id="KW-0349">Heme</keyword>
<dbReference type="EMBL" id="JAHRIQ010036290">
    <property type="protein sequence ID" value="MEQ2232948.1"/>
    <property type="molecule type" value="Genomic_DNA"/>
</dbReference>
<keyword evidence="7" id="KW-0503">Monooxygenase</keyword>
<dbReference type="InterPro" id="IPR036396">
    <property type="entry name" value="Cyt_P450_sf"/>
</dbReference>
<comment type="caution">
    <text evidence="8">The sequence shown here is derived from an EMBL/GenBank/DDBJ whole genome shotgun (WGS) entry which is preliminary data.</text>
</comment>
<keyword evidence="5" id="KW-0560">Oxidoreductase</keyword>
<name>A0ABV0TM54_9TELE</name>
<sequence length="147" mass="17250">MYRDRLNSVSVNTPQLLEEVMRYDGTFPTRGDMSVWTEYRDMRGHGYGPFTEEGERWYNLRVVLNKRMLHPRDSAKYSGVINKVVTDFVKRINQLRQASPTGDVVTGISNKLYLFSLESMQQTSFVKKQNSENTFFEVVELFLSLRY</sequence>
<evidence type="ECO:0000256" key="5">
    <source>
        <dbReference type="ARBA" id="ARBA00023002"/>
    </source>
</evidence>
<keyword evidence="9" id="KW-1185">Reference proteome</keyword>
<evidence type="ECO:0000256" key="2">
    <source>
        <dbReference type="ARBA" id="ARBA00010617"/>
    </source>
</evidence>
<gene>
    <name evidence="8" type="ORF">ILYODFUR_016712</name>
</gene>
<reference evidence="8 9" key="1">
    <citation type="submission" date="2021-06" db="EMBL/GenBank/DDBJ databases">
        <authorList>
            <person name="Palmer J.M."/>
        </authorList>
    </citation>
    <scope>NUCLEOTIDE SEQUENCE [LARGE SCALE GENOMIC DNA]</scope>
    <source>
        <strain evidence="9">if_2019</strain>
        <tissue evidence="8">Muscle</tissue>
    </source>
</reference>
<comment type="similarity">
    <text evidence="2">Belongs to the cytochrome P450 family.</text>
</comment>
<evidence type="ECO:0000256" key="3">
    <source>
        <dbReference type="ARBA" id="ARBA00022617"/>
    </source>
</evidence>
<evidence type="ECO:0000256" key="6">
    <source>
        <dbReference type="ARBA" id="ARBA00023004"/>
    </source>
</evidence>
<keyword evidence="6" id="KW-0408">Iron</keyword>
<dbReference type="PANTHER" id="PTHR24279:SF123">
    <property type="entry name" value="CYTOCHROME P450 FAMILY 27 SUBFAMILY A MEMBER 1"/>
    <property type="match status" value="1"/>
</dbReference>
<proteinExistence type="inferred from homology"/>
<keyword evidence="4" id="KW-0479">Metal-binding</keyword>
<evidence type="ECO:0000313" key="9">
    <source>
        <dbReference type="Proteomes" id="UP001482620"/>
    </source>
</evidence>
<dbReference type="Pfam" id="PF00067">
    <property type="entry name" value="p450"/>
    <property type="match status" value="1"/>
</dbReference>
<dbReference type="Gene3D" id="1.10.630.10">
    <property type="entry name" value="Cytochrome P450"/>
    <property type="match status" value="1"/>
</dbReference>
<evidence type="ECO:0000256" key="4">
    <source>
        <dbReference type="ARBA" id="ARBA00022723"/>
    </source>
</evidence>
<organism evidence="8 9">
    <name type="scientific">Ilyodon furcidens</name>
    <name type="common">goldbreast splitfin</name>
    <dbReference type="NCBI Taxonomy" id="33524"/>
    <lineage>
        <taxon>Eukaryota</taxon>
        <taxon>Metazoa</taxon>
        <taxon>Chordata</taxon>
        <taxon>Craniata</taxon>
        <taxon>Vertebrata</taxon>
        <taxon>Euteleostomi</taxon>
        <taxon>Actinopterygii</taxon>
        <taxon>Neopterygii</taxon>
        <taxon>Teleostei</taxon>
        <taxon>Neoteleostei</taxon>
        <taxon>Acanthomorphata</taxon>
        <taxon>Ovalentaria</taxon>
        <taxon>Atherinomorphae</taxon>
        <taxon>Cyprinodontiformes</taxon>
        <taxon>Goodeidae</taxon>
        <taxon>Ilyodon</taxon>
    </lineage>
</organism>
<dbReference type="SUPFAM" id="SSF48264">
    <property type="entry name" value="Cytochrome P450"/>
    <property type="match status" value="1"/>
</dbReference>
<protein>
    <submittedName>
        <fullName evidence="8">Uncharacterized protein</fullName>
    </submittedName>
</protein>
<evidence type="ECO:0000256" key="1">
    <source>
        <dbReference type="ARBA" id="ARBA00001971"/>
    </source>
</evidence>
<dbReference type="InterPro" id="IPR050479">
    <property type="entry name" value="CYP11_CYP27_families"/>
</dbReference>
<comment type="cofactor">
    <cofactor evidence="1">
        <name>heme</name>
        <dbReference type="ChEBI" id="CHEBI:30413"/>
    </cofactor>
</comment>
<dbReference type="PANTHER" id="PTHR24279">
    <property type="entry name" value="CYTOCHROME P450"/>
    <property type="match status" value="1"/>
</dbReference>
<evidence type="ECO:0000256" key="7">
    <source>
        <dbReference type="ARBA" id="ARBA00023033"/>
    </source>
</evidence>
<accession>A0ABV0TM54</accession>